<sequence>MSFQIPKLDSFKKQLAPLTRERERERQPLSRACFRVLPKISNEAPRIRAQTQTHCLSPTLSPRTTTVPFSQSPSPRFQRPRFLPKRLGFPRSPRIPRNVAGSGSRRAALRRIAAPLGIFRGFRGGSVF</sequence>
<accession>A0AAN9S3F1</accession>
<evidence type="ECO:0000313" key="2">
    <source>
        <dbReference type="EMBL" id="KAK7386964.1"/>
    </source>
</evidence>
<organism evidence="2 3">
    <name type="scientific">Psophocarpus tetragonolobus</name>
    <name type="common">Winged bean</name>
    <name type="synonym">Dolichos tetragonolobus</name>
    <dbReference type="NCBI Taxonomy" id="3891"/>
    <lineage>
        <taxon>Eukaryota</taxon>
        <taxon>Viridiplantae</taxon>
        <taxon>Streptophyta</taxon>
        <taxon>Embryophyta</taxon>
        <taxon>Tracheophyta</taxon>
        <taxon>Spermatophyta</taxon>
        <taxon>Magnoliopsida</taxon>
        <taxon>eudicotyledons</taxon>
        <taxon>Gunneridae</taxon>
        <taxon>Pentapetalae</taxon>
        <taxon>rosids</taxon>
        <taxon>fabids</taxon>
        <taxon>Fabales</taxon>
        <taxon>Fabaceae</taxon>
        <taxon>Papilionoideae</taxon>
        <taxon>50 kb inversion clade</taxon>
        <taxon>NPAAA clade</taxon>
        <taxon>indigoferoid/millettioid clade</taxon>
        <taxon>Phaseoleae</taxon>
        <taxon>Psophocarpus</taxon>
    </lineage>
</organism>
<dbReference type="AlphaFoldDB" id="A0AAN9S3F1"/>
<comment type="caution">
    <text evidence="2">The sequence shown here is derived from an EMBL/GenBank/DDBJ whole genome shotgun (WGS) entry which is preliminary data.</text>
</comment>
<dbReference type="EMBL" id="JAYMYS010000007">
    <property type="protein sequence ID" value="KAK7386964.1"/>
    <property type="molecule type" value="Genomic_DNA"/>
</dbReference>
<feature type="compositionally biased region" description="Polar residues" evidence="1">
    <location>
        <begin position="57"/>
        <end position="75"/>
    </location>
</feature>
<feature type="region of interest" description="Disordered" evidence="1">
    <location>
        <begin position="57"/>
        <end position="104"/>
    </location>
</feature>
<dbReference type="Proteomes" id="UP001386955">
    <property type="component" value="Unassembled WGS sequence"/>
</dbReference>
<evidence type="ECO:0000313" key="3">
    <source>
        <dbReference type="Proteomes" id="UP001386955"/>
    </source>
</evidence>
<name>A0AAN9S3F1_PSOTE</name>
<proteinExistence type="predicted"/>
<gene>
    <name evidence="2" type="ORF">VNO78_27378</name>
</gene>
<evidence type="ECO:0000256" key="1">
    <source>
        <dbReference type="SAM" id="MobiDB-lite"/>
    </source>
</evidence>
<protein>
    <submittedName>
        <fullName evidence="2">Uncharacterized protein</fullName>
    </submittedName>
</protein>
<reference evidence="2 3" key="1">
    <citation type="submission" date="2024-01" db="EMBL/GenBank/DDBJ databases">
        <title>The genomes of 5 underutilized Papilionoideae crops provide insights into root nodulation and disease resistanc.</title>
        <authorList>
            <person name="Jiang F."/>
        </authorList>
    </citation>
    <scope>NUCLEOTIDE SEQUENCE [LARGE SCALE GENOMIC DNA]</scope>
    <source>
        <strain evidence="2">DUOXIRENSHENG_FW03</strain>
        <tissue evidence="2">Leaves</tissue>
    </source>
</reference>
<keyword evidence="3" id="KW-1185">Reference proteome</keyword>